<dbReference type="Pfam" id="PF11456">
    <property type="entry name" value="DUF3019"/>
    <property type="match status" value="1"/>
</dbReference>
<keyword evidence="1" id="KW-0732">Signal</keyword>
<sequence length="145" mass="16449">MHGCCQCLPRFFWLLGCLLSCAVFADQPPPLTSAPRPIITSSQWLIATPDKCVVAKQGDPCKASVELRWQLAIPGDVCLYLVGNENPIQCWRNRQAEVYQLEVNSPQKLDFKLTRIVDGQLLAEGSIEVVWLHQPTAQKYHWRVF</sequence>
<feature type="signal peptide" evidence="1">
    <location>
        <begin position="1"/>
        <end position="25"/>
    </location>
</feature>
<keyword evidence="3" id="KW-1185">Reference proteome</keyword>
<reference evidence="2 3" key="1">
    <citation type="submission" date="2018-07" db="EMBL/GenBank/DDBJ databases">
        <title>Corallincola holothuriorum sp. nov., a new facultative anaerobe isolated from sea cucumber Apostichopus japonicus.</title>
        <authorList>
            <person name="Xia H."/>
        </authorList>
    </citation>
    <scope>NUCLEOTIDE SEQUENCE [LARGE SCALE GENOMIC DNA]</scope>
    <source>
        <strain evidence="2 3">C4</strain>
    </source>
</reference>
<dbReference type="Proteomes" id="UP000252558">
    <property type="component" value="Unassembled WGS sequence"/>
</dbReference>
<evidence type="ECO:0000313" key="2">
    <source>
        <dbReference type="EMBL" id="RCU49088.1"/>
    </source>
</evidence>
<dbReference type="RefSeq" id="WP_114338648.1">
    <property type="nucleotide sequence ID" value="NZ_QPID01000007.1"/>
</dbReference>
<accession>A0A368NF33</accession>
<protein>
    <submittedName>
        <fullName evidence="2">DUF3019 domain-containing protein</fullName>
    </submittedName>
</protein>
<dbReference type="EMBL" id="QPID01000007">
    <property type="protein sequence ID" value="RCU49088.1"/>
    <property type="molecule type" value="Genomic_DNA"/>
</dbReference>
<name>A0A368NF33_9GAMM</name>
<feature type="chain" id="PRO_5016735779" evidence="1">
    <location>
        <begin position="26"/>
        <end position="145"/>
    </location>
</feature>
<dbReference type="InterPro" id="IPR021559">
    <property type="entry name" value="DUF3019"/>
</dbReference>
<proteinExistence type="predicted"/>
<evidence type="ECO:0000256" key="1">
    <source>
        <dbReference type="SAM" id="SignalP"/>
    </source>
</evidence>
<comment type="caution">
    <text evidence="2">The sequence shown here is derived from an EMBL/GenBank/DDBJ whole genome shotgun (WGS) entry which is preliminary data.</text>
</comment>
<gene>
    <name evidence="2" type="ORF">DU002_12055</name>
</gene>
<organism evidence="2 3">
    <name type="scientific">Corallincola holothuriorum</name>
    <dbReference type="NCBI Taxonomy" id="2282215"/>
    <lineage>
        <taxon>Bacteria</taxon>
        <taxon>Pseudomonadati</taxon>
        <taxon>Pseudomonadota</taxon>
        <taxon>Gammaproteobacteria</taxon>
        <taxon>Alteromonadales</taxon>
        <taxon>Psychromonadaceae</taxon>
        <taxon>Corallincola</taxon>
    </lineage>
</organism>
<dbReference type="AlphaFoldDB" id="A0A368NF33"/>
<evidence type="ECO:0000313" key="3">
    <source>
        <dbReference type="Proteomes" id="UP000252558"/>
    </source>
</evidence>
<dbReference type="OrthoDB" id="5772660at2"/>